<evidence type="ECO:0000259" key="6">
    <source>
        <dbReference type="PROSITE" id="PS50110"/>
    </source>
</evidence>
<organism evidence="7 8">
    <name type="scientific">Sulfuricurvum kujiense (strain ATCC BAA-921 / DSM 16994 / JCM 11577 / YK-1)</name>
    <dbReference type="NCBI Taxonomy" id="709032"/>
    <lineage>
        <taxon>Bacteria</taxon>
        <taxon>Pseudomonadati</taxon>
        <taxon>Campylobacterota</taxon>
        <taxon>Epsilonproteobacteria</taxon>
        <taxon>Campylobacterales</taxon>
        <taxon>Sulfurimonadaceae</taxon>
        <taxon>Sulfuricurvum</taxon>
    </lineage>
</organism>
<evidence type="ECO:0000256" key="4">
    <source>
        <dbReference type="ARBA" id="ARBA00022779"/>
    </source>
</evidence>
<dbReference type="InterPro" id="IPR050595">
    <property type="entry name" value="Bact_response_regulator"/>
</dbReference>
<sequence length="128" mass="13958">MAKRVIIVDDSRAVIATAELALDGLIGSGVIEFKSYLNPLELLGALQSGAENFDLLISDVNMPEMNGLDLARAIKTDERYKTKPIIVLTTESSESMKMTGKEIGVTGWMVKPFNDEKLVKSIKMVLGV</sequence>
<dbReference type="InterPro" id="IPR011006">
    <property type="entry name" value="CheY-like_superfamily"/>
</dbReference>
<dbReference type="eggNOG" id="COG0745">
    <property type="taxonomic scope" value="Bacteria"/>
</dbReference>
<dbReference type="GO" id="GO:0006935">
    <property type="term" value="P:chemotaxis"/>
    <property type="evidence" value="ECO:0007669"/>
    <property type="project" value="UniProtKB-KW"/>
</dbReference>
<evidence type="ECO:0000256" key="5">
    <source>
        <dbReference type="PROSITE-ProRule" id="PRU00169"/>
    </source>
</evidence>
<keyword evidence="2" id="KW-0145">Chemotaxis</keyword>
<protein>
    <submittedName>
        <fullName evidence="7">Response regulator receiver protein</fullName>
    </submittedName>
</protein>
<dbReference type="RefSeq" id="WP_013460815.1">
    <property type="nucleotide sequence ID" value="NC_014762.1"/>
</dbReference>
<dbReference type="PROSITE" id="PS50110">
    <property type="entry name" value="RESPONSE_REGULATORY"/>
    <property type="match status" value="1"/>
</dbReference>
<dbReference type="Pfam" id="PF00072">
    <property type="entry name" value="Response_reg"/>
    <property type="match status" value="1"/>
</dbReference>
<dbReference type="OrthoDB" id="9786548at2"/>
<dbReference type="STRING" id="709032.Sulku_1958"/>
<evidence type="ECO:0000313" key="8">
    <source>
        <dbReference type="Proteomes" id="UP000008721"/>
    </source>
</evidence>
<evidence type="ECO:0000256" key="2">
    <source>
        <dbReference type="ARBA" id="ARBA00022500"/>
    </source>
</evidence>
<accession>E4U261</accession>
<dbReference type="Proteomes" id="UP000008721">
    <property type="component" value="Chromosome"/>
</dbReference>
<feature type="domain" description="Response regulatory" evidence="6">
    <location>
        <begin position="4"/>
        <end position="126"/>
    </location>
</feature>
<evidence type="ECO:0000313" key="7">
    <source>
        <dbReference type="EMBL" id="ADR34618.1"/>
    </source>
</evidence>
<reference evidence="7 8" key="1">
    <citation type="journal article" date="2012" name="Stand. Genomic Sci.">
        <title>Complete genome sequence of the sulfur compounds oxidizing chemolithoautotroph Sulfuricurvum kujiense type strain (YK-1(T)).</title>
        <authorList>
            <person name="Han C."/>
            <person name="Kotsyurbenko O."/>
            <person name="Chertkov O."/>
            <person name="Held B."/>
            <person name="Lapidus A."/>
            <person name="Nolan M."/>
            <person name="Lucas S."/>
            <person name="Hammon N."/>
            <person name="Deshpande S."/>
            <person name="Cheng J.F."/>
            <person name="Tapia R."/>
            <person name="Goodwin L.A."/>
            <person name="Pitluck S."/>
            <person name="Liolios K."/>
            <person name="Pagani I."/>
            <person name="Ivanova N."/>
            <person name="Mavromatis K."/>
            <person name="Mikhailova N."/>
            <person name="Pati A."/>
            <person name="Chen A."/>
            <person name="Palaniappan K."/>
            <person name="Land M."/>
            <person name="Hauser L."/>
            <person name="Chang Y.J."/>
            <person name="Jeffries C.D."/>
            <person name="Brambilla E.M."/>
            <person name="Rohde M."/>
            <person name="Spring S."/>
            <person name="Sikorski J."/>
            <person name="Goker M."/>
            <person name="Woyke T."/>
            <person name="Bristow J."/>
            <person name="Eisen J.A."/>
            <person name="Markowitz V."/>
            <person name="Hugenholtz P."/>
            <person name="Kyrpides N.C."/>
            <person name="Klenk H.P."/>
            <person name="Detter J.C."/>
        </authorList>
    </citation>
    <scope>NUCLEOTIDE SEQUENCE [LARGE SCALE GENOMIC DNA]</scope>
    <source>
        <strain evidence="8">ATCC BAA-921 / DSM 16994 / JCM 11577 / YK-1</strain>
    </source>
</reference>
<dbReference type="InterPro" id="IPR001789">
    <property type="entry name" value="Sig_transdc_resp-reg_receiver"/>
</dbReference>
<gene>
    <name evidence="7" type="ordered locus">Sulku_1958</name>
</gene>
<comment type="cofactor">
    <cofactor evidence="1">
        <name>Mg(2+)</name>
        <dbReference type="ChEBI" id="CHEBI:18420"/>
    </cofactor>
</comment>
<evidence type="ECO:0000256" key="3">
    <source>
        <dbReference type="ARBA" id="ARBA00022553"/>
    </source>
</evidence>
<name>E4U261_SULKY</name>
<dbReference type="AlphaFoldDB" id="E4U261"/>
<feature type="modified residue" description="4-aspartylphosphate" evidence="5">
    <location>
        <position position="59"/>
    </location>
</feature>
<keyword evidence="4" id="KW-0283">Flagellar rotation</keyword>
<dbReference type="KEGG" id="sku:Sulku_1958"/>
<dbReference type="GO" id="GO:0097588">
    <property type="term" value="P:archaeal or bacterial-type flagellum-dependent cell motility"/>
    <property type="evidence" value="ECO:0007669"/>
    <property type="project" value="UniProtKB-KW"/>
</dbReference>
<evidence type="ECO:0000256" key="1">
    <source>
        <dbReference type="ARBA" id="ARBA00001946"/>
    </source>
</evidence>
<dbReference type="PANTHER" id="PTHR44591:SF25">
    <property type="entry name" value="CHEMOTAXIS TWO-COMPONENT RESPONSE REGULATOR"/>
    <property type="match status" value="1"/>
</dbReference>
<dbReference type="GO" id="GO:0000160">
    <property type="term" value="P:phosphorelay signal transduction system"/>
    <property type="evidence" value="ECO:0007669"/>
    <property type="project" value="InterPro"/>
</dbReference>
<keyword evidence="3 5" id="KW-0597">Phosphoprotein</keyword>
<dbReference type="SMART" id="SM00448">
    <property type="entry name" value="REC"/>
    <property type="match status" value="1"/>
</dbReference>
<dbReference type="SUPFAM" id="SSF52172">
    <property type="entry name" value="CheY-like"/>
    <property type="match status" value="1"/>
</dbReference>
<proteinExistence type="predicted"/>
<dbReference type="HOGENOM" id="CLU_000445_69_17_7"/>
<keyword evidence="8" id="KW-1185">Reference proteome</keyword>
<dbReference type="Gene3D" id="3.40.50.2300">
    <property type="match status" value="1"/>
</dbReference>
<dbReference type="EMBL" id="CP002355">
    <property type="protein sequence ID" value="ADR34618.1"/>
    <property type="molecule type" value="Genomic_DNA"/>
</dbReference>
<dbReference type="PANTHER" id="PTHR44591">
    <property type="entry name" value="STRESS RESPONSE REGULATOR PROTEIN 1"/>
    <property type="match status" value="1"/>
</dbReference>